<comment type="caution">
    <text evidence="1">The sequence shown here is derived from an EMBL/GenBank/DDBJ whole genome shotgun (WGS) entry which is preliminary data.</text>
</comment>
<evidence type="ECO:0000313" key="2">
    <source>
        <dbReference type="Proteomes" id="UP000717585"/>
    </source>
</evidence>
<dbReference type="Proteomes" id="UP000717585">
    <property type="component" value="Unassembled WGS sequence"/>
</dbReference>
<keyword evidence="2" id="KW-1185">Reference proteome</keyword>
<dbReference type="EMBL" id="JAHDYR010000066">
    <property type="protein sequence ID" value="KAG9390146.1"/>
    <property type="molecule type" value="Genomic_DNA"/>
</dbReference>
<protein>
    <submittedName>
        <fullName evidence="1">Uncharacterized protein</fullName>
    </submittedName>
</protein>
<dbReference type="AlphaFoldDB" id="A0A8J6DZA0"/>
<organism evidence="1 2">
    <name type="scientific">Carpediemonas membranifera</name>
    <dbReference type="NCBI Taxonomy" id="201153"/>
    <lineage>
        <taxon>Eukaryota</taxon>
        <taxon>Metamonada</taxon>
        <taxon>Carpediemonas-like organisms</taxon>
        <taxon>Carpediemonas</taxon>
    </lineage>
</organism>
<proteinExistence type="predicted"/>
<reference evidence="1" key="1">
    <citation type="submission" date="2021-05" db="EMBL/GenBank/DDBJ databases">
        <title>A free-living protist that lacks canonical eukaryotic 1 DNA replication and segregation systems.</title>
        <authorList>
            <person name="Salas-Leiva D.E."/>
            <person name="Tromer E.C."/>
            <person name="Curtis B.A."/>
            <person name="Jerlstrom-Hultqvist J."/>
            <person name="Kolisko M."/>
            <person name="Yi Z."/>
            <person name="Salas-Leiva J.S."/>
            <person name="Gallot-Lavallee L."/>
            <person name="Kops G.J.P.L."/>
            <person name="Archibald J.M."/>
            <person name="Simpson A.G.B."/>
            <person name="Roger A.J."/>
        </authorList>
    </citation>
    <scope>NUCLEOTIDE SEQUENCE</scope>
    <source>
        <strain evidence="1">BICM</strain>
    </source>
</reference>
<gene>
    <name evidence="1" type="ORF">J8273_8185</name>
</gene>
<evidence type="ECO:0000313" key="1">
    <source>
        <dbReference type="EMBL" id="KAG9390146.1"/>
    </source>
</evidence>
<name>A0A8J6DZA0_9EUKA</name>
<accession>A0A8J6DZA0</accession>
<sequence length="100" mass="11595">MTRFQVYERDRYYRVLAVRGHWWLFVEQAYRGRAGSFLLLVAYDGFPEASLTPVNADLVRVAVVNQYLRAHSELWDVLPESLQVELEEVVTSDEESAGDE</sequence>